<keyword evidence="1" id="KW-0732">Signal</keyword>
<comment type="caution">
    <text evidence="2">The sequence shown here is derived from an EMBL/GenBank/DDBJ whole genome shotgun (WGS) entry which is preliminary data.</text>
</comment>
<proteinExistence type="predicted"/>
<evidence type="ECO:0000313" key="3">
    <source>
        <dbReference type="Proteomes" id="UP001206312"/>
    </source>
</evidence>
<protein>
    <recommendedName>
        <fullName evidence="4">DUF4136 domain-containing protein</fullName>
    </recommendedName>
</protein>
<gene>
    <name evidence="2" type="ORF">NG653_14445</name>
</gene>
<evidence type="ECO:0000256" key="1">
    <source>
        <dbReference type="SAM" id="SignalP"/>
    </source>
</evidence>
<dbReference type="RefSeq" id="WP_252742432.1">
    <property type="nucleotide sequence ID" value="NZ_JAMXIB010000020.1"/>
</dbReference>
<organism evidence="2 3">
    <name type="scientific">Robiginitalea marina</name>
    <dbReference type="NCBI Taxonomy" id="2954105"/>
    <lineage>
        <taxon>Bacteria</taxon>
        <taxon>Pseudomonadati</taxon>
        <taxon>Bacteroidota</taxon>
        <taxon>Flavobacteriia</taxon>
        <taxon>Flavobacteriales</taxon>
        <taxon>Flavobacteriaceae</taxon>
        <taxon>Robiginitalea</taxon>
    </lineage>
</organism>
<evidence type="ECO:0000313" key="2">
    <source>
        <dbReference type="EMBL" id="MCO5726060.1"/>
    </source>
</evidence>
<dbReference type="EMBL" id="JAMXIB010000020">
    <property type="protein sequence ID" value="MCO5726060.1"/>
    <property type="molecule type" value="Genomic_DNA"/>
</dbReference>
<dbReference type="PROSITE" id="PS51257">
    <property type="entry name" value="PROKAR_LIPOPROTEIN"/>
    <property type="match status" value="1"/>
</dbReference>
<feature type="chain" id="PRO_5047018179" description="DUF4136 domain-containing protein" evidence="1">
    <location>
        <begin position="25"/>
        <end position="215"/>
    </location>
</feature>
<reference evidence="2 3" key="1">
    <citation type="submission" date="2022-06" db="EMBL/GenBank/DDBJ databases">
        <authorList>
            <person name="Xuan X."/>
        </authorList>
    </citation>
    <scope>NUCLEOTIDE SEQUENCE [LARGE SCALE GENOMIC DNA]</scope>
    <source>
        <strain evidence="2 3">2V75</strain>
    </source>
</reference>
<feature type="signal peptide" evidence="1">
    <location>
        <begin position="1"/>
        <end position="24"/>
    </location>
</feature>
<dbReference type="Proteomes" id="UP001206312">
    <property type="component" value="Unassembled WGS sequence"/>
</dbReference>
<accession>A0ABT1B2I6</accession>
<sequence length="215" mass="24403">MRTFFSALASLLYLLLLGSCSSYMTQSKNVSNAKKDYSKILVYARGKNEIARSIFEQDVAAALQQQGINAVAGHKEKVVDVPAEKQLSREESEALKQELLNMGFDGVVITHLVDTEQYREVIPTGVYPSTDAYNYGQFGYYWTYYPAFDWAPGLTIEGTRYELESALYDLRNDTGNTLQWIGRFKLEDPKDLRKTTQGYARELVSALMKESISRE</sequence>
<evidence type="ECO:0008006" key="4">
    <source>
        <dbReference type="Google" id="ProtNLM"/>
    </source>
</evidence>
<keyword evidence="3" id="KW-1185">Reference proteome</keyword>
<name>A0ABT1B2I6_9FLAO</name>